<sequence length="142" mass="14832">MKLQQEADATIRLSGSDTHVHPRRADRAAAHTEDRGLRRGVQPAAVSARIAAAAEHHPAGTCSSARECAGSPLAVDAAGPAEAGVNITVWSYAGMLNFAVYGCVRTLPDADLFTQRIQAAFDELPSATGISNPSVVESPQRA</sequence>
<dbReference type="Proteomes" id="UP001300745">
    <property type="component" value="Unassembled WGS sequence"/>
</dbReference>
<evidence type="ECO:0000313" key="4">
    <source>
        <dbReference type="Proteomes" id="UP001300745"/>
    </source>
</evidence>
<protein>
    <submittedName>
        <fullName evidence="3">WS/DGAT domain-containing protein</fullName>
    </submittedName>
</protein>
<name>A0ABT3SG13_9MYCO</name>
<comment type="caution">
    <text evidence="3">The sequence shown here is derived from an EMBL/GenBank/DDBJ whole genome shotgun (WGS) entry which is preliminary data.</text>
</comment>
<feature type="compositionally biased region" description="Basic and acidic residues" evidence="1">
    <location>
        <begin position="18"/>
        <end position="37"/>
    </location>
</feature>
<dbReference type="InterPro" id="IPR009721">
    <property type="entry name" value="O-acyltransferase_WSD1_C"/>
</dbReference>
<dbReference type="RefSeq" id="WP_265998190.1">
    <property type="nucleotide sequence ID" value="NZ_JAPJDN010000014.1"/>
</dbReference>
<proteinExistence type="predicted"/>
<accession>A0ABT3SG13</accession>
<evidence type="ECO:0000256" key="1">
    <source>
        <dbReference type="SAM" id="MobiDB-lite"/>
    </source>
</evidence>
<keyword evidence="4" id="KW-1185">Reference proteome</keyword>
<evidence type="ECO:0000313" key="3">
    <source>
        <dbReference type="EMBL" id="MCX2938451.1"/>
    </source>
</evidence>
<dbReference type="EMBL" id="JAPJDO010000014">
    <property type="protein sequence ID" value="MCX2938451.1"/>
    <property type="molecule type" value="Genomic_DNA"/>
</dbReference>
<feature type="region of interest" description="Disordered" evidence="1">
    <location>
        <begin position="1"/>
        <end position="40"/>
    </location>
</feature>
<reference evidence="3 4" key="1">
    <citation type="submission" date="2022-11" db="EMBL/GenBank/DDBJ databases">
        <title>Mycobacterium sp. nov.</title>
        <authorList>
            <person name="Papic B."/>
            <person name="Spicic S."/>
            <person name="Duvnjak S."/>
        </authorList>
    </citation>
    <scope>NUCLEOTIDE SEQUENCE [LARGE SCALE GENOMIC DNA]</scope>
    <source>
        <strain evidence="3 4">CVI_P4</strain>
    </source>
</reference>
<evidence type="ECO:0000259" key="2">
    <source>
        <dbReference type="Pfam" id="PF06974"/>
    </source>
</evidence>
<dbReference type="Pfam" id="PF06974">
    <property type="entry name" value="WS_DGAT_C"/>
    <property type="match status" value="1"/>
</dbReference>
<organism evidence="3 4">
    <name type="scientific">Mycobacterium pinniadriaticum</name>
    <dbReference type="NCBI Taxonomy" id="2994102"/>
    <lineage>
        <taxon>Bacteria</taxon>
        <taxon>Bacillati</taxon>
        <taxon>Actinomycetota</taxon>
        <taxon>Actinomycetes</taxon>
        <taxon>Mycobacteriales</taxon>
        <taxon>Mycobacteriaceae</taxon>
        <taxon>Mycobacterium</taxon>
    </lineage>
</organism>
<feature type="domain" description="O-acyltransferase WSD1 C-terminal" evidence="2">
    <location>
        <begin position="79"/>
        <end position="124"/>
    </location>
</feature>
<gene>
    <name evidence="3" type="ORF">ORI27_17240</name>
</gene>